<comment type="caution">
    <text evidence="2">The sequence shown here is derived from an EMBL/GenBank/DDBJ whole genome shotgun (WGS) entry which is preliminary data.</text>
</comment>
<gene>
    <name evidence="2" type="ORF">PG994_011331</name>
</gene>
<feature type="region of interest" description="Disordered" evidence="1">
    <location>
        <begin position="179"/>
        <end position="199"/>
    </location>
</feature>
<reference evidence="2 3" key="1">
    <citation type="submission" date="2023-01" db="EMBL/GenBank/DDBJ databases">
        <title>Analysis of 21 Apiospora genomes using comparative genomics revels a genus with tremendous synthesis potential of carbohydrate active enzymes and secondary metabolites.</title>
        <authorList>
            <person name="Sorensen T."/>
        </authorList>
    </citation>
    <scope>NUCLEOTIDE SEQUENCE [LARGE SCALE GENOMIC DNA]</scope>
    <source>
        <strain evidence="2 3">CBS 135458</strain>
    </source>
</reference>
<proteinExistence type="predicted"/>
<evidence type="ECO:0000313" key="3">
    <source>
        <dbReference type="Proteomes" id="UP001480595"/>
    </source>
</evidence>
<evidence type="ECO:0000256" key="1">
    <source>
        <dbReference type="SAM" id="MobiDB-lite"/>
    </source>
</evidence>
<accession>A0ABR1TSJ9</accession>
<dbReference type="RefSeq" id="XP_066711850.1">
    <property type="nucleotide sequence ID" value="XM_066862740.1"/>
</dbReference>
<organism evidence="2 3">
    <name type="scientific">Apiospora phragmitis</name>
    <dbReference type="NCBI Taxonomy" id="2905665"/>
    <lineage>
        <taxon>Eukaryota</taxon>
        <taxon>Fungi</taxon>
        <taxon>Dikarya</taxon>
        <taxon>Ascomycota</taxon>
        <taxon>Pezizomycotina</taxon>
        <taxon>Sordariomycetes</taxon>
        <taxon>Xylariomycetidae</taxon>
        <taxon>Amphisphaeriales</taxon>
        <taxon>Apiosporaceae</taxon>
        <taxon>Apiospora</taxon>
    </lineage>
</organism>
<dbReference type="GeneID" id="92095803"/>
<evidence type="ECO:0000313" key="2">
    <source>
        <dbReference type="EMBL" id="KAK8049601.1"/>
    </source>
</evidence>
<sequence>MAGIHPHQPSEPGSHDLVTHFSHGDHQGFKHLKDLFQLISAEPHVLPPATREKYVSAIAGMATAQLHAMKQHRERNLHDLVQINTEYPAGHAHSFIAHQRFRDAQRQLSSLEDQLAGQLIECALRSSGSDLILFEFEPTAEKLQAAPASPSAPSDSSECHSNIENPALIVSAGCAAASASIAPDGDDGPSPRRTEAPRAQPEIMVPNEDLLDRLYDSEQMRNQTMRTYARQNGPIPSIFRYGIRYVPNLSLPLQPEQERTDYECRTVIMSGLSIGAQLRDVLGVVRGGKLLRATIVQLHGISDSATALVQFANWRHAHAYNEHAKSHAIVLCDRTCSVALADTPSYPMSPASMNALEQGSTRCFEIKAAPAEEVGSLINSLRRWFPRVQDMLEDVVLDLGGNKVVLRFRDLDFATKVYRLVKNSEALFPVSHNTISFVADPCDKPFKTLNEPQTTTDEGICLMDVIGNPSWDIQSTYPDLGQAAEHNLDDDTSNPSSLGDDHTPDDDTPNPSSPPVADHAPDHTPASSPDHEGCHESVVEGAQAVRNAIDEITADPNWIYTDAEYQELRGFTSFLKDPKEWSENIGYWMGRTRKDLKAQI</sequence>
<name>A0ABR1TSJ9_9PEZI</name>
<dbReference type="EMBL" id="JAQQWL010000011">
    <property type="protein sequence ID" value="KAK8049601.1"/>
    <property type="molecule type" value="Genomic_DNA"/>
</dbReference>
<keyword evidence="3" id="KW-1185">Reference proteome</keyword>
<dbReference type="Proteomes" id="UP001480595">
    <property type="component" value="Unassembled WGS sequence"/>
</dbReference>
<protein>
    <submittedName>
        <fullName evidence="2">Uncharacterized protein</fullName>
    </submittedName>
</protein>
<feature type="region of interest" description="Disordered" evidence="1">
    <location>
        <begin position="483"/>
        <end position="537"/>
    </location>
</feature>